<evidence type="ECO:0000256" key="3">
    <source>
        <dbReference type="ARBA" id="ARBA00022741"/>
    </source>
</evidence>
<evidence type="ECO:0000256" key="7">
    <source>
        <dbReference type="PIRSR" id="PIRSR630616-2"/>
    </source>
</evidence>
<dbReference type="AlphaFoldDB" id="A0A150H1Q6"/>
<dbReference type="PANTHER" id="PTHR24350">
    <property type="entry name" value="SERINE/THREONINE-PROTEIN KINASE IAL-RELATED"/>
    <property type="match status" value="1"/>
</dbReference>
<feature type="binding site" evidence="7">
    <location>
        <position position="151"/>
    </location>
    <ligand>
        <name>ATP</name>
        <dbReference type="ChEBI" id="CHEBI:30616"/>
    </ligand>
</feature>
<dbReference type="Gene3D" id="1.10.510.10">
    <property type="entry name" value="Transferase(Phosphotransferase) domain 1"/>
    <property type="match status" value="1"/>
</dbReference>
<evidence type="ECO:0000259" key="10">
    <source>
        <dbReference type="PROSITE" id="PS50011"/>
    </source>
</evidence>
<evidence type="ECO:0000313" key="12">
    <source>
        <dbReference type="Proteomes" id="UP000075714"/>
    </source>
</evidence>
<dbReference type="InterPro" id="IPR000719">
    <property type="entry name" value="Prot_kinase_dom"/>
</dbReference>
<proteinExistence type="predicted"/>
<organism evidence="11 12">
    <name type="scientific">Gonium pectorale</name>
    <name type="common">Green alga</name>
    <dbReference type="NCBI Taxonomy" id="33097"/>
    <lineage>
        <taxon>Eukaryota</taxon>
        <taxon>Viridiplantae</taxon>
        <taxon>Chlorophyta</taxon>
        <taxon>core chlorophytes</taxon>
        <taxon>Chlorophyceae</taxon>
        <taxon>CS clade</taxon>
        <taxon>Chlamydomonadales</taxon>
        <taxon>Volvocaceae</taxon>
        <taxon>Gonium</taxon>
    </lineage>
</organism>
<sequence length="409" mass="44190">MRRPSWSLRDYDIMKRIYKGCSSAVYQAICTHSGLPVALKVYFLSRVPSNAMHMIAREVMIHADMNHKSIITLYSAFQEENRLVLVQEWAGRGDLYGVHRAMRRRMTEAQEAVLLPFLEGLAYLHARGICHRDIKPENILFTADWKLKLADFGVSIDLNNERAVTRAGTLDYMAPEVERCPMKVRPQDNKDDPRLAYSTAVDVWATGVLTYELLVGFPPFVADTQQHQQHASGAAPSPFLSAHATRASLSFPASMSAGARDFISLALAERPEERPTAVELLQHPWMRRALQRRVLFTRTSNSAPGSNANASGSAPGSPGAGSGSLGTGPAGAGAPAPRSGPGGRPVSRLSGSSRQFAAASGAAALGSQPHLQQPQQRVSPETSQDLRNGSVEEAWPGGSGSSHSGPAQC</sequence>
<dbReference type="SMART" id="SM00220">
    <property type="entry name" value="S_TKc"/>
    <property type="match status" value="1"/>
</dbReference>
<dbReference type="GO" id="GO:0004674">
    <property type="term" value="F:protein serine/threonine kinase activity"/>
    <property type="evidence" value="ECO:0007669"/>
    <property type="project" value="UniProtKB-KW"/>
</dbReference>
<evidence type="ECO:0000256" key="4">
    <source>
        <dbReference type="ARBA" id="ARBA00022777"/>
    </source>
</evidence>
<dbReference type="STRING" id="33097.A0A150H1Q6"/>
<feature type="cross-link" description="Glycyl lysine isopeptide (Lys-Gly) (interchain with G-Cter in SUMO2)" evidence="8">
    <location>
        <position position="135"/>
    </location>
</feature>
<dbReference type="EMBL" id="LSYV01000003">
    <property type="protein sequence ID" value="KXZ55778.1"/>
    <property type="molecule type" value="Genomic_DNA"/>
</dbReference>
<evidence type="ECO:0000256" key="2">
    <source>
        <dbReference type="ARBA" id="ARBA00022679"/>
    </source>
</evidence>
<feature type="binding site" evidence="7">
    <location>
        <position position="40"/>
    </location>
    <ligand>
        <name>ATP</name>
        <dbReference type="ChEBI" id="CHEBI:30616"/>
    </ligand>
</feature>
<feature type="compositionally biased region" description="Low complexity" evidence="9">
    <location>
        <begin position="332"/>
        <end position="367"/>
    </location>
</feature>
<feature type="active site" description="Proton acceptor" evidence="6">
    <location>
        <position position="133"/>
    </location>
</feature>
<dbReference type="InterPro" id="IPR008271">
    <property type="entry name" value="Ser/Thr_kinase_AS"/>
</dbReference>
<reference evidence="12" key="1">
    <citation type="journal article" date="2016" name="Nat. Commun.">
        <title>The Gonium pectorale genome demonstrates co-option of cell cycle regulation during the evolution of multicellularity.</title>
        <authorList>
            <person name="Hanschen E.R."/>
            <person name="Marriage T.N."/>
            <person name="Ferris P.J."/>
            <person name="Hamaji T."/>
            <person name="Toyoda A."/>
            <person name="Fujiyama A."/>
            <person name="Neme R."/>
            <person name="Noguchi H."/>
            <person name="Minakuchi Y."/>
            <person name="Suzuki M."/>
            <person name="Kawai-Toyooka H."/>
            <person name="Smith D.R."/>
            <person name="Sparks H."/>
            <person name="Anderson J."/>
            <person name="Bakaric R."/>
            <person name="Luria V."/>
            <person name="Karger A."/>
            <person name="Kirschner M.W."/>
            <person name="Durand P.M."/>
            <person name="Michod R.E."/>
            <person name="Nozaki H."/>
            <person name="Olson B.J."/>
        </authorList>
    </citation>
    <scope>NUCLEOTIDE SEQUENCE [LARGE SCALE GENOMIC DNA]</scope>
    <source>
        <strain evidence="12">NIES-2863</strain>
    </source>
</reference>
<keyword evidence="2" id="KW-0808">Transferase</keyword>
<keyword evidence="4" id="KW-0418">Kinase</keyword>
<feature type="domain" description="Protein kinase" evidence="10">
    <location>
        <begin position="11"/>
        <end position="286"/>
    </location>
</feature>
<dbReference type="Pfam" id="PF00069">
    <property type="entry name" value="Pkinase"/>
    <property type="match status" value="1"/>
</dbReference>
<feature type="compositionally biased region" description="Gly residues" evidence="9">
    <location>
        <begin position="318"/>
        <end position="331"/>
    </location>
</feature>
<dbReference type="FunFam" id="1.10.510.10:FF:000813">
    <property type="entry name" value="Aurora-like kinase"/>
    <property type="match status" value="1"/>
</dbReference>
<feature type="binding site" evidence="7">
    <location>
        <begin position="88"/>
        <end position="90"/>
    </location>
    <ligand>
        <name>ATP</name>
        <dbReference type="ChEBI" id="CHEBI:30616"/>
    </ligand>
</feature>
<dbReference type="InterPro" id="IPR011009">
    <property type="entry name" value="Kinase-like_dom_sf"/>
</dbReference>
<evidence type="ECO:0000313" key="11">
    <source>
        <dbReference type="EMBL" id="KXZ55778.1"/>
    </source>
</evidence>
<protein>
    <recommendedName>
        <fullName evidence="10">Protein kinase domain-containing protein</fullName>
    </recommendedName>
</protein>
<keyword evidence="3 7" id="KW-0547">Nucleotide-binding</keyword>
<keyword evidence="1" id="KW-0723">Serine/threonine-protein kinase</keyword>
<dbReference type="InterPro" id="IPR030616">
    <property type="entry name" value="Aur-like"/>
</dbReference>
<dbReference type="Proteomes" id="UP000075714">
    <property type="component" value="Unassembled WGS sequence"/>
</dbReference>
<keyword evidence="5 7" id="KW-0067">ATP-binding</keyword>
<name>A0A150H1Q6_GONPE</name>
<evidence type="ECO:0000256" key="8">
    <source>
        <dbReference type="PIRSR" id="PIRSR630616-3"/>
    </source>
</evidence>
<feature type="binding site" evidence="7">
    <location>
        <begin position="137"/>
        <end position="138"/>
    </location>
    <ligand>
        <name>ATP</name>
        <dbReference type="ChEBI" id="CHEBI:30616"/>
    </ligand>
</feature>
<evidence type="ECO:0000256" key="1">
    <source>
        <dbReference type="ARBA" id="ARBA00022527"/>
    </source>
</evidence>
<comment type="caution">
    <text evidence="11">The sequence shown here is derived from an EMBL/GenBank/DDBJ whole genome shotgun (WGS) entry which is preliminary data.</text>
</comment>
<dbReference type="GO" id="GO:0005524">
    <property type="term" value="F:ATP binding"/>
    <property type="evidence" value="ECO:0007669"/>
    <property type="project" value="UniProtKB-KW"/>
</dbReference>
<feature type="region of interest" description="Disordered" evidence="9">
    <location>
        <begin position="299"/>
        <end position="409"/>
    </location>
</feature>
<dbReference type="PROSITE" id="PS50011">
    <property type="entry name" value="PROTEIN_KINASE_DOM"/>
    <property type="match status" value="1"/>
</dbReference>
<dbReference type="PROSITE" id="PS00108">
    <property type="entry name" value="PROTEIN_KINASE_ST"/>
    <property type="match status" value="1"/>
</dbReference>
<dbReference type="OrthoDB" id="377346at2759"/>
<feature type="compositionally biased region" description="Polar residues" evidence="9">
    <location>
        <begin position="369"/>
        <end position="387"/>
    </location>
</feature>
<feature type="compositionally biased region" description="Low complexity" evidence="9">
    <location>
        <begin position="300"/>
        <end position="317"/>
    </location>
</feature>
<keyword evidence="12" id="KW-1185">Reference proteome</keyword>
<gene>
    <name evidence="11" type="ORF">GPECTOR_2g1328</name>
</gene>
<dbReference type="SUPFAM" id="SSF56112">
    <property type="entry name" value="Protein kinase-like (PK-like)"/>
    <property type="match status" value="1"/>
</dbReference>
<evidence type="ECO:0000256" key="6">
    <source>
        <dbReference type="PIRSR" id="PIRSR630616-1"/>
    </source>
</evidence>
<evidence type="ECO:0000256" key="5">
    <source>
        <dbReference type="ARBA" id="ARBA00022840"/>
    </source>
</evidence>
<accession>A0A150H1Q6</accession>
<evidence type="ECO:0000256" key="9">
    <source>
        <dbReference type="SAM" id="MobiDB-lite"/>
    </source>
</evidence>